<keyword evidence="2" id="KW-0723">Serine/threonine-protein kinase</keyword>
<evidence type="ECO:0000259" key="10">
    <source>
        <dbReference type="PROSITE" id="PS50011"/>
    </source>
</evidence>
<dbReference type="GeneID" id="36568783"/>
<evidence type="ECO:0000256" key="9">
    <source>
        <dbReference type="SAM" id="MobiDB-lite"/>
    </source>
</evidence>
<dbReference type="Proteomes" id="UP000241818">
    <property type="component" value="Unassembled WGS sequence"/>
</dbReference>
<evidence type="ECO:0000256" key="2">
    <source>
        <dbReference type="ARBA" id="ARBA00022527"/>
    </source>
</evidence>
<feature type="region of interest" description="Disordered" evidence="9">
    <location>
        <begin position="286"/>
        <end position="407"/>
    </location>
</feature>
<dbReference type="InterPro" id="IPR044092">
    <property type="entry name" value="STKc_PRP4"/>
</dbReference>
<dbReference type="InterPro" id="IPR008271">
    <property type="entry name" value="Ser/Thr_kinase_AS"/>
</dbReference>
<dbReference type="FunFam" id="1.10.510.10:FF:000078">
    <property type="entry name" value="Serine/threonine-protein kinase PRP4 homolog"/>
    <property type="match status" value="1"/>
</dbReference>
<dbReference type="EMBL" id="KZ679010">
    <property type="protein sequence ID" value="PSS20280.1"/>
    <property type="molecule type" value="Genomic_DNA"/>
</dbReference>
<dbReference type="InterPro" id="IPR011009">
    <property type="entry name" value="Kinase-like_dom_sf"/>
</dbReference>
<keyword evidence="6 8" id="KW-0067">ATP-binding</keyword>
<organism evidence="11 12">
    <name type="scientific">Amorphotheca resinae ATCC 22711</name>
    <dbReference type="NCBI Taxonomy" id="857342"/>
    <lineage>
        <taxon>Eukaryota</taxon>
        <taxon>Fungi</taxon>
        <taxon>Dikarya</taxon>
        <taxon>Ascomycota</taxon>
        <taxon>Pezizomycotina</taxon>
        <taxon>Leotiomycetes</taxon>
        <taxon>Helotiales</taxon>
        <taxon>Amorphothecaceae</taxon>
        <taxon>Amorphotheca</taxon>
    </lineage>
</organism>
<evidence type="ECO:0000256" key="6">
    <source>
        <dbReference type="ARBA" id="ARBA00022840"/>
    </source>
</evidence>
<evidence type="ECO:0000256" key="7">
    <source>
        <dbReference type="ARBA" id="ARBA00023596"/>
    </source>
</evidence>
<comment type="similarity">
    <text evidence="7">Belongs to the protein kinase superfamily. CMGC Ser/Thr protein kinase family.</text>
</comment>
<evidence type="ECO:0000313" key="11">
    <source>
        <dbReference type="EMBL" id="PSS20280.1"/>
    </source>
</evidence>
<feature type="compositionally biased region" description="Basic and acidic residues" evidence="9">
    <location>
        <begin position="77"/>
        <end position="118"/>
    </location>
</feature>
<dbReference type="InterPro" id="IPR017441">
    <property type="entry name" value="Protein_kinase_ATP_BS"/>
</dbReference>
<dbReference type="GO" id="GO:0005524">
    <property type="term" value="F:ATP binding"/>
    <property type="evidence" value="ECO:0007669"/>
    <property type="project" value="UniProtKB-UniRule"/>
</dbReference>
<accession>A0A2T3B3R8</accession>
<dbReference type="SUPFAM" id="SSF56112">
    <property type="entry name" value="Protein kinase-like (PK-like)"/>
    <property type="match status" value="1"/>
</dbReference>
<dbReference type="InterPro" id="IPR050494">
    <property type="entry name" value="Ser_Thr_dual-spec_kinase"/>
</dbReference>
<keyword evidence="4 8" id="KW-0547">Nucleotide-binding</keyword>
<dbReference type="Pfam" id="PF00069">
    <property type="entry name" value="Pkinase"/>
    <property type="match status" value="1"/>
</dbReference>
<dbReference type="PROSITE" id="PS00107">
    <property type="entry name" value="PROTEIN_KINASE_ATP"/>
    <property type="match status" value="1"/>
</dbReference>
<feature type="binding site" evidence="8">
    <location>
        <position position="508"/>
    </location>
    <ligand>
        <name>ATP</name>
        <dbReference type="ChEBI" id="CHEBI:30616"/>
    </ligand>
</feature>
<keyword evidence="12" id="KW-1185">Reference proteome</keyword>
<dbReference type="AlphaFoldDB" id="A0A2T3B3R8"/>
<sequence>MASSASSDEGEIRDRGVEKATTTLPQFDGTVVDRQDRNRSSNSNSMSPEHGYRPKDRRRSERSRSPYSDRQPRGSKRTRDDDYPDRSRGDPRRFKVHYEDVSAEYRHRPRVSYEDIDRGSAPIPELRYDERDRYSQKRPRTRSRSPYRSSRGGDRNGHGGQSRRDENRYNGYDTGRSNPYGRGDVRNRDVQDQSVRKRGQSPLPADNARHEAKTMQGFSQQPSDQHTKSLEPEKSSSAAEPAAIEAPEPDPEPVDEEALIEERRRRREAIKAKYRGSAAPLLVQALQLGDRSANQSEDSDTPQLPGAESPSVSTPDTPRGPGSPADFTITNDQDLVNKKGDAGDAEDDGPSAADYDPTMDMREDKQRDDKRHNEEVSAVAYDETKPTTEQDVLLPADPLPVEEEPRKSKDDFDMFAEDDDDMFAEEPIPNSKPNDHLDEGAKAVPIPQAKELDIGMLDNWDDPEGYYKIILGELLNGRYHVQANLGKGMFSGVVRAMDVTTKKLVAIKLIRNNETMRKAGMKEIEILQKLNEADPEDKKHMIRLVRHFEHKQHLCMVFENLSINLREVLKKFGRDVGINLKAVRAYAQQMFLGLSLMRKCNILHADLKPDNILVNETRNMLKICDLGSASDASENEITPYLVSRFYRAPEIILGMPYDFAIDVWSVGCTLYELYTGKILFTGRTNNQMLRSIMECRGKFTTKMLKRAQFAHIHFDEMANFRSVEQDKVTGKDTVKILAFTKPTRDLRTRLMSASKGLTDVETKELALFADLLDRCLALNPEKRCTPQDALKHPFISRMTK</sequence>
<dbReference type="SMART" id="SM00220">
    <property type="entry name" value="S_TKc"/>
    <property type="match status" value="1"/>
</dbReference>
<feature type="compositionally biased region" description="Basic and acidic residues" evidence="9">
    <location>
        <begin position="225"/>
        <end position="234"/>
    </location>
</feature>
<dbReference type="PROSITE" id="PS50011">
    <property type="entry name" value="PROTEIN_KINASE_DOM"/>
    <property type="match status" value="1"/>
</dbReference>
<feature type="region of interest" description="Disordered" evidence="9">
    <location>
        <begin position="1"/>
        <end position="261"/>
    </location>
</feature>
<dbReference type="InterPro" id="IPR000719">
    <property type="entry name" value="Prot_kinase_dom"/>
</dbReference>
<feature type="compositionally biased region" description="Basic and acidic residues" evidence="9">
    <location>
        <begin position="183"/>
        <end position="195"/>
    </location>
</feature>
<feature type="compositionally biased region" description="Low complexity" evidence="9">
    <location>
        <begin position="235"/>
        <end position="246"/>
    </location>
</feature>
<evidence type="ECO:0000313" key="12">
    <source>
        <dbReference type="Proteomes" id="UP000241818"/>
    </source>
</evidence>
<dbReference type="Gene3D" id="3.30.200.20">
    <property type="entry name" value="Phosphorylase Kinase, domain 1"/>
    <property type="match status" value="1"/>
</dbReference>
<evidence type="ECO:0000256" key="5">
    <source>
        <dbReference type="ARBA" id="ARBA00022777"/>
    </source>
</evidence>
<dbReference type="EC" id="2.7.11.1" evidence="1"/>
<dbReference type="RefSeq" id="XP_024721550.1">
    <property type="nucleotide sequence ID" value="XM_024860702.1"/>
</dbReference>
<evidence type="ECO:0000256" key="8">
    <source>
        <dbReference type="PROSITE-ProRule" id="PRU10141"/>
    </source>
</evidence>
<dbReference type="GO" id="GO:0004674">
    <property type="term" value="F:protein serine/threonine kinase activity"/>
    <property type="evidence" value="ECO:0007669"/>
    <property type="project" value="UniProtKB-KW"/>
</dbReference>
<protein>
    <recommendedName>
        <fullName evidence="1">non-specific serine/threonine protein kinase</fullName>
        <ecNumber evidence="1">2.7.11.1</ecNumber>
    </recommendedName>
</protein>
<evidence type="ECO:0000256" key="3">
    <source>
        <dbReference type="ARBA" id="ARBA00022679"/>
    </source>
</evidence>
<evidence type="ECO:0000256" key="4">
    <source>
        <dbReference type="ARBA" id="ARBA00022741"/>
    </source>
</evidence>
<dbReference type="CDD" id="cd14135">
    <property type="entry name" value="STKc_PRP4"/>
    <property type="match status" value="1"/>
</dbReference>
<feature type="compositionally biased region" description="Basic and acidic residues" evidence="9">
    <location>
        <begin position="359"/>
        <end position="375"/>
    </location>
</feature>
<dbReference type="InParanoid" id="A0A2T3B3R8"/>
<feature type="compositionally biased region" description="Basic and acidic residues" evidence="9">
    <location>
        <begin position="126"/>
        <end position="135"/>
    </location>
</feature>
<proteinExistence type="inferred from homology"/>
<feature type="compositionally biased region" description="Basic and acidic residues" evidence="9">
    <location>
        <begin position="50"/>
        <end position="64"/>
    </location>
</feature>
<dbReference type="FunFam" id="3.30.200.20:FF:000440">
    <property type="entry name" value="CMGC/DYRK/PRP4 protein kinase, variant"/>
    <property type="match status" value="1"/>
</dbReference>
<feature type="compositionally biased region" description="Basic and acidic residues" evidence="9">
    <location>
        <begin position="151"/>
        <end position="168"/>
    </location>
</feature>
<feature type="domain" description="Protein kinase" evidence="10">
    <location>
        <begin position="479"/>
        <end position="795"/>
    </location>
</feature>
<feature type="compositionally biased region" description="Basic residues" evidence="9">
    <location>
        <begin position="136"/>
        <end position="145"/>
    </location>
</feature>
<dbReference type="STRING" id="857342.A0A2T3B3R8"/>
<gene>
    <name evidence="11" type="ORF">M430DRAFT_101398</name>
</gene>
<dbReference type="Gene3D" id="1.10.510.10">
    <property type="entry name" value="Transferase(Phosphotransferase) domain 1"/>
    <property type="match status" value="1"/>
</dbReference>
<dbReference type="PANTHER" id="PTHR24058">
    <property type="entry name" value="DUAL SPECIFICITY PROTEIN KINASE"/>
    <property type="match status" value="1"/>
</dbReference>
<keyword evidence="3" id="KW-0808">Transferase</keyword>
<evidence type="ECO:0000256" key="1">
    <source>
        <dbReference type="ARBA" id="ARBA00012513"/>
    </source>
</evidence>
<dbReference type="PANTHER" id="PTHR24058:SF103">
    <property type="entry name" value="SERINE_THREONINE-PROTEIN KINASE PRP4 HOMOLOG"/>
    <property type="match status" value="1"/>
</dbReference>
<keyword evidence="5" id="KW-0418">Kinase</keyword>
<dbReference type="PROSITE" id="PS00108">
    <property type="entry name" value="PROTEIN_KINASE_ST"/>
    <property type="match status" value="1"/>
</dbReference>
<name>A0A2T3B3R8_AMORE</name>
<feature type="compositionally biased region" description="Acidic residues" evidence="9">
    <location>
        <begin position="247"/>
        <end position="259"/>
    </location>
</feature>
<dbReference type="OrthoDB" id="9332038at2759"/>
<dbReference type="GO" id="GO:0045292">
    <property type="term" value="P:mRNA cis splicing, via spliceosome"/>
    <property type="evidence" value="ECO:0007669"/>
    <property type="project" value="InterPro"/>
</dbReference>
<reference evidence="11 12" key="1">
    <citation type="journal article" date="2018" name="New Phytol.">
        <title>Comparative genomics and transcriptomics depict ericoid mycorrhizal fungi as versatile saprotrophs and plant mutualists.</title>
        <authorList>
            <person name="Martino E."/>
            <person name="Morin E."/>
            <person name="Grelet G.A."/>
            <person name="Kuo A."/>
            <person name="Kohler A."/>
            <person name="Daghino S."/>
            <person name="Barry K.W."/>
            <person name="Cichocki N."/>
            <person name="Clum A."/>
            <person name="Dockter R.B."/>
            <person name="Hainaut M."/>
            <person name="Kuo R.C."/>
            <person name="LaButti K."/>
            <person name="Lindahl B.D."/>
            <person name="Lindquist E.A."/>
            <person name="Lipzen A."/>
            <person name="Khouja H.R."/>
            <person name="Magnuson J."/>
            <person name="Murat C."/>
            <person name="Ohm R.A."/>
            <person name="Singer S.W."/>
            <person name="Spatafora J.W."/>
            <person name="Wang M."/>
            <person name="Veneault-Fourrey C."/>
            <person name="Henrissat B."/>
            <person name="Grigoriev I.V."/>
            <person name="Martin F.M."/>
            <person name="Perotto S."/>
        </authorList>
    </citation>
    <scope>NUCLEOTIDE SEQUENCE [LARGE SCALE GENOMIC DNA]</scope>
    <source>
        <strain evidence="11 12">ATCC 22711</strain>
    </source>
</reference>